<evidence type="ECO:0000256" key="1">
    <source>
        <dbReference type="ARBA" id="ARBA00009018"/>
    </source>
</evidence>
<evidence type="ECO:0000256" key="6">
    <source>
        <dbReference type="NCBIfam" id="TIGR00152"/>
    </source>
</evidence>
<gene>
    <name evidence="5 7" type="primary">coaE</name>
    <name evidence="7" type="ORF">ML462_13575</name>
</gene>
<comment type="caution">
    <text evidence="7">The sequence shown here is derived from an EMBL/GenBank/DDBJ whole genome shotgun (WGS) entry which is preliminary data.</text>
</comment>
<dbReference type="PANTHER" id="PTHR10695">
    <property type="entry name" value="DEPHOSPHO-COA KINASE-RELATED"/>
    <property type="match status" value="1"/>
</dbReference>
<dbReference type="GO" id="GO:0015937">
    <property type="term" value="P:coenzyme A biosynthetic process"/>
    <property type="evidence" value="ECO:0007669"/>
    <property type="project" value="UniProtKB-UniRule"/>
</dbReference>
<dbReference type="PROSITE" id="PS51219">
    <property type="entry name" value="DPCK"/>
    <property type="match status" value="1"/>
</dbReference>
<dbReference type="HAMAP" id="MF_00376">
    <property type="entry name" value="Dephospho_CoA_kinase"/>
    <property type="match status" value="1"/>
</dbReference>
<feature type="binding site" evidence="5">
    <location>
        <begin position="11"/>
        <end position="16"/>
    </location>
    <ligand>
        <name>ATP</name>
        <dbReference type="ChEBI" id="CHEBI:30616"/>
    </ligand>
</feature>
<comment type="pathway">
    <text evidence="5">Cofactor biosynthesis; coenzyme A biosynthesis; CoA from (R)-pantothenate: step 5/5.</text>
</comment>
<dbReference type="InterPro" id="IPR027417">
    <property type="entry name" value="P-loop_NTPase"/>
</dbReference>
<evidence type="ECO:0000313" key="7">
    <source>
        <dbReference type="EMBL" id="MCH4824203.1"/>
    </source>
</evidence>
<dbReference type="GO" id="GO:0004140">
    <property type="term" value="F:dephospho-CoA kinase activity"/>
    <property type="evidence" value="ECO:0007669"/>
    <property type="project" value="UniProtKB-UniRule"/>
</dbReference>
<comment type="subcellular location">
    <subcellularLocation>
        <location evidence="5">Cytoplasm</location>
    </subcellularLocation>
</comment>
<evidence type="ECO:0000256" key="3">
    <source>
        <dbReference type="ARBA" id="ARBA00022840"/>
    </source>
</evidence>
<keyword evidence="5 7" id="KW-0418">Kinase</keyword>
<keyword evidence="5" id="KW-0963">Cytoplasm</keyword>
<dbReference type="EC" id="2.7.1.24" evidence="5 6"/>
<keyword evidence="8" id="KW-1185">Reference proteome</keyword>
<keyword evidence="4 5" id="KW-0173">Coenzyme A biosynthesis</keyword>
<name>A0A9X2ACL1_9FLAO</name>
<evidence type="ECO:0000256" key="2">
    <source>
        <dbReference type="ARBA" id="ARBA00022741"/>
    </source>
</evidence>
<dbReference type="RefSeq" id="WP_240714372.1">
    <property type="nucleotide sequence ID" value="NZ_JAKVTV010000005.1"/>
</dbReference>
<dbReference type="GO" id="GO:0005737">
    <property type="term" value="C:cytoplasm"/>
    <property type="evidence" value="ECO:0007669"/>
    <property type="project" value="UniProtKB-SubCell"/>
</dbReference>
<reference evidence="7" key="1">
    <citation type="submission" date="2022-03" db="EMBL/GenBank/DDBJ databases">
        <title>Gramella crocea sp. nov., isolated from activated sludge of a seafood processing plant.</title>
        <authorList>
            <person name="Zhang X."/>
        </authorList>
    </citation>
    <scope>NUCLEOTIDE SEQUENCE</scope>
    <source>
        <strain evidence="7">YJ019</strain>
    </source>
</reference>
<keyword evidence="5 7" id="KW-0808">Transferase</keyword>
<keyword evidence="3 5" id="KW-0067">ATP-binding</keyword>
<dbReference type="CDD" id="cd02022">
    <property type="entry name" value="DPCK"/>
    <property type="match status" value="1"/>
</dbReference>
<dbReference type="Pfam" id="PF01121">
    <property type="entry name" value="CoaE"/>
    <property type="match status" value="1"/>
</dbReference>
<evidence type="ECO:0000313" key="8">
    <source>
        <dbReference type="Proteomes" id="UP001139226"/>
    </source>
</evidence>
<dbReference type="GO" id="GO:0005524">
    <property type="term" value="F:ATP binding"/>
    <property type="evidence" value="ECO:0007669"/>
    <property type="project" value="UniProtKB-UniRule"/>
</dbReference>
<organism evidence="7 8">
    <name type="scientific">Christiangramia lutea</name>
    <dbReference type="NCBI Taxonomy" id="1607951"/>
    <lineage>
        <taxon>Bacteria</taxon>
        <taxon>Pseudomonadati</taxon>
        <taxon>Bacteroidota</taxon>
        <taxon>Flavobacteriia</taxon>
        <taxon>Flavobacteriales</taxon>
        <taxon>Flavobacteriaceae</taxon>
        <taxon>Christiangramia</taxon>
    </lineage>
</organism>
<sequence length="201" mass="22767">MMVVGLTGGIGSGKTTVAGFFKDKGIPVYIADDAGKRLMGDSEEIREKVIDLFGESAYNGSQPERKYIASKVFNDAELLSKLNKIIHPAVEDDFQKWLGKQSSVYVIYEAAILFETGGYKKCDLSILVTAPKNLRIQRLQKRDDSSRDEIQQRMNNQWDDEKKSELADFIIFNDDLEQTKLQVKHIHDKILKAGKNSQKFC</sequence>
<comment type="similarity">
    <text evidence="1 5">Belongs to the CoaE family.</text>
</comment>
<dbReference type="InterPro" id="IPR001977">
    <property type="entry name" value="Depp_CoAkinase"/>
</dbReference>
<evidence type="ECO:0000256" key="4">
    <source>
        <dbReference type="ARBA" id="ARBA00022993"/>
    </source>
</evidence>
<dbReference type="Gene3D" id="3.40.50.300">
    <property type="entry name" value="P-loop containing nucleotide triphosphate hydrolases"/>
    <property type="match status" value="1"/>
</dbReference>
<proteinExistence type="inferred from homology"/>
<comment type="catalytic activity">
    <reaction evidence="5">
        <text>3'-dephospho-CoA + ATP = ADP + CoA + H(+)</text>
        <dbReference type="Rhea" id="RHEA:18245"/>
        <dbReference type="ChEBI" id="CHEBI:15378"/>
        <dbReference type="ChEBI" id="CHEBI:30616"/>
        <dbReference type="ChEBI" id="CHEBI:57287"/>
        <dbReference type="ChEBI" id="CHEBI:57328"/>
        <dbReference type="ChEBI" id="CHEBI:456216"/>
        <dbReference type="EC" id="2.7.1.24"/>
    </reaction>
</comment>
<dbReference type="PANTHER" id="PTHR10695:SF46">
    <property type="entry name" value="BIFUNCTIONAL COENZYME A SYNTHASE-RELATED"/>
    <property type="match status" value="1"/>
</dbReference>
<keyword evidence="2 5" id="KW-0547">Nucleotide-binding</keyword>
<dbReference type="AlphaFoldDB" id="A0A9X2ACL1"/>
<protein>
    <recommendedName>
        <fullName evidence="5 6">Dephospho-CoA kinase</fullName>
        <ecNumber evidence="5 6">2.7.1.24</ecNumber>
    </recommendedName>
    <alternativeName>
        <fullName evidence="5">Dephosphocoenzyme A kinase</fullName>
    </alternativeName>
</protein>
<comment type="function">
    <text evidence="5">Catalyzes the phosphorylation of the 3'-hydroxyl group of dephosphocoenzyme A to form coenzyme A.</text>
</comment>
<dbReference type="EMBL" id="JAKVTV010000005">
    <property type="protein sequence ID" value="MCH4824203.1"/>
    <property type="molecule type" value="Genomic_DNA"/>
</dbReference>
<dbReference type="NCBIfam" id="TIGR00152">
    <property type="entry name" value="dephospho-CoA kinase"/>
    <property type="match status" value="1"/>
</dbReference>
<dbReference type="Proteomes" id="UP001139226">
    <property type="component" value="Unassembled WGS sequence"/>
</dbReference>
<dbReference type="SUPFAM" id="SSF52540">
    <property type="entry name" value="P-loop containing nucleoside triphosphate hydrolases"/>
    <property type="match status" value="1"/>
</dbReference>
<evidence type="ECO:0000256" key="5">
    <source>
        <dbReference type="HAMAP-Rule" id="MF_00376"/>
    </source>
</evidence>
<accession>A0A9X2ACL1</accession>